<accession>A0ACD3A2C4</accession>
<gene>
    <name evidence="1" type="ORF">BDN72DRAFT_941909</name>
</gene>
<evidence type="ECO:0000313" key="1">
    <source>
        <dbReference type="EMBL" id="TFK59973.1"/>
    </source>
</evidence>
<keyword evidence="2" id="KW-1185">Reference proteome</keyword>
<evidence type="ECO:0000313" key="2">
    <source>
        <dbReference type="Proteomes" id="UP000308600"/>
    </source>
</evidence>
<dbReference type="Proteomes" id="UP000308600">
    <property type="component" value="Unassembled WGS sequence"/>
</dbReference>
<name>A0ACD3A2C4_9AGAR</name>
<proteinExistence type="predicted"/>
<protein>
    <submittedName>
        <fullName evidence="1">Uncharacterized protein</fullName>
    </submittedName>
</protein>
<sequence length="178" mass="19737">MRLIHMYRFSPVHSTLAPLTLTPTTASDFTLTLSTPISNWAWAGDPTPICKPPLCLPVCPDILSVNGIISDFNDLTALSWKSDLDVTRTAKPHDKSNGYPFSRKPHGIGQQYTSSAMDCVFCYSTRVVLPWLGLKPTQSWTTATFTAEPSQERLGKPRGSAGLDRLRGLKLHHLPRNF</sequence>
<dbReference type="EMBL" id="ML208854">
    <property type="protein sequence ID" value="TFK59973.1"/>
    <property type="molecule type" value="Genomic_DNA"/>
</dbReference>
<reference evidence="1 2" key="1">
    <citation type="journal article" date="2019" name="Nat. Ecol. Evol.">
        <title>Megaphylogeny resolves global patterns of mushroom evolution.</title>
        <authorList>
            <person name="Varga T."/>
            <person name="Krizsan K."/>
            <person name="Foldi C."/>
            <person name="Dima B."/>
            <person name="Sanchez-Garcia M."/>
            <person name="Sanchez-Ramirez S."/>
            <person name="Szollosi G.J."/>
            <person name="Szarkandi J.G."/>
            <person name="Papp V."/>
            <person name="Albert L."/>
            <person name="Andreopoulos W."/>
            <person name="Angelini C."/>
            <person name="Antonin V."/>
            <person name="Barry K.W."/>
            <person name="Bougher N.L."/>
            <person name="Buchanan P."/>
            <person name="Buyck B."/>
            <person name="Bense V."/>
            <person name="Catcheside P."/>
            <person name="Chovatia M."/>
            <person name="Cooper J."/>
            <person name="Damon W."/>
            <person name="Desjardin D."/>
            <person name="Finy P."/>
            <person name="Geml J."/>
            <person name="Haridas S."/>
            <person name="Hughes K."/>
            <person name="Justo A."/>
            <person name="Karasinski D."/>
            <person name="Kautmanova I."/>
            <person name="Kiss B."/>
            <person name="Kocsube S."/>
            <person name="Kotiranta H."/>
            <person name="LaButti K.M."/>
            <person name="Lechner B.E."/>
            <person name="Liimatainen K."/>
            <person name="Lipzen A."/>
            <person name="Lukacs Z."/>
            <person name="Mihaltcheva S."/>
            <person name="Morgado L.N."/>
            <person name="Niskanen T."/>
            <person name="Noordeloos M.E."/>
            <person name="Ohm R.A."/>
            <person name="Ortiz-Santana B."/>
            <person name="Ovrebo C."/>
            <person name="Racz N."/>
            <person name="Riley R."/>
            <person name="Savchenko A."/>
            <person name="Shiryaev A."/>
            <person name="Soop K."/>
            <person name="Spirin V."/>
            <person name="Szebenyi C."/>
            <person name="Tomsovsky M."/>
            <person name="Tulloss R.E."/>
            <person name="Uehling J."/>
            <person name="Grigoriev I.V."/>
            <person name="Vagvolgyi C."/>
            <person name="Papp T."/>
            <person name="Martin F.M."/>
            <person name="Miettinen O."/>
            <person name="Hibbett D.S."/>
            <person name="Nagy L.G."/>
        </authorList>
    </citation>
    <scope>NUCLEOTIDE SEQUENCE [LARGE SCALE GENOMIC DNA]</scope>
    <source>
        <strain evidence="1 2">NL-1719</strain>
    </source>
</reference>
<organism evidence="1 2">
    <name type="scientific">Pluteus cervinus</name>
    <dbReference type="NCBI Taxonomy" id="181527"/>
    <lineage>
        <taxon>Eukaryota</taxon>
        <taxon>Fungi</taxon>
        <taxon>Dikarya</taxon>
        <taxon>Basidiomycota</taxon>
        <taxon>Agaricomycotina</taxon>
        <taxon>Agaricomycetes</taxon>
        <taxon>Agaricomycetidae</taxon>
        <taxon>Agaricales</taxon>
        <taxon>Pluteineae</taxon>
        <taxon>Pluteaceae</taxon>
        <taxon>Pluteus</taxon>
    </lineage>
</organism>